<dbReference type="GO" id="GO:0000976">
    <property type="term" value="F:transcription cis-regulatory region binding"/>
    <property type="evidence" value="ECO:0007669"/>
    <property type="project" value="TreeGrafter"/>
</dbReference>
<feature type="domain" description="Zn(2)-C6 fungal-type" evidence="7">
    <location>
        <begin position="16"/>
        <end position="44"/>
    </location>
</feature>
<dbReference type="GO" id="GO:0045944">
    <property type="term" value="P:positive regulation of transcription by RNA polymerase II"/>
    <property type="evidence" value="ECO:0007669"/>
    <property type="project" value="TreeGrafter"/>
</dbReference>
<dbReference type="eggNOG" id="ENOG502QQBG">
    <property type="taxonomic scope" value="Eukaryota"/>
</dbReference>
<feature type="region of interest" description="Disordered" evidence="6">
    <location>
        <begin position="167"/>
        <end position="190"/>
    </location>
</feature>
<dbReference type="InterPro" id="IPR001138">
    <property type="entry name" value="Zn2Cys6_DnaBD"/>
</dbReference>
<dbReference type="Proteomes" id="UP000019484">
    <property type="component" value="Unassembled WGS sequence"/>
</dbReference>
<dbReference type="GO" id="GO:0005634">
    <property type="term" value="C:nucleus"/>
    <property type="evidence" value="ECO:0007669"/>
    <property type="project" value="UniProtKB-SubCell"/>
</dbReference>
<dbReference type="AlphaFoldDB" id="W9ZJ62"/>
<dbReference type="GeneID" id="19157827"/>
<dbReference type="STRING" id="1182541.W9ZJ62"/>
<feature type="compositionally biased region" description="Basic and acidic residues" evidence="6">
    <location>
        <begin position="60"/>
        <end position="72"/>
    </location>
</feature>
<accession>W9ZJ62</accession>
<dbReference type="SMART" id="SM00066">
    <property type="entry name" value="GAL4"/>
    <property type="match status" value="1"/>
</dbReference>
<dbReference type="PANTHER" id="PTHR37534:SF49">
    <property type="entry name" value="LYSINE BIOSYNTHESIS REGULATORY PROTEIN LYS14"/>
    <property type="match status" value="1"/>
</dbReference>
<comment type="caution">
    <text evidence="8">The sequence shown here is derived from an EMBL/GenBank/DDBJ whole genome shotgun (WGS) entry which is preliminary data.</text>
</comment>
<dbReference type="CDD" id="cd00067">
    <property type="entry name" value="GAL4"/>
    <property type="match status" value="1"/>
</dbReference>
<dbReference type="PROSITE" id="PS50048">
    <property type="entry name" value="ZN2_CY6_FUNGAL_2"/>
    <property type="match status" value="1"/>
</dbReference>
<dbReference type="Gene3D" id="4.10.240.10">
    <property type="entry name" value="Zn(2)-C6 fungal-type DNA-binding domain"/>
    <property type="match status" value="1"/>
</dbReference>
<dbReference type="RefSeq" id="XP_007722028.1">
    <property type="nucleotide sequence ID" value="XM_007723838.1"/>
</dbReference>
<keyword evidence="9" id="KW-1185">Reference proteome</keyword>
<evidence type="ECO:0000313" key="8">
    <source>
        <dbReference type="EMBL" id="EXJ94534.1"/>
    </source>
</evidence>
<keyword evidence="3" id="KW-0238">DNA-binding</keyword>
<sequence length="800" mass="89624">MSQTRPDKLRTRTLTGCYTCRERKLKCDDTRPACKRCIALGVECQGYGVKLSWLSYNKDRPGTKETDPELQRTKCSAKGKKNTSSEPAHRRRPLFTDRERVDMVRKIQKEFLNGDQDGNINRAIDDLDALGEQLSGRSLLRHDIGPFGVFLPESVYQPGRVEDDVLGSPETDVRSSTHIQSEPSPEDVPTGLFDMSQAIAGSSEEIAMPWLDGMGELALPWLDMTHDNAGATISDQLLRPGHAGISNGAGGYDYSSGPFETPDLGLADSSMQSIFAPFDPNHISPVIRTRNGDTQRQNFTLSATVDQLHWSGQPTLERIPRSLSNIENISKIPSEARFLLEYYSTEVVDYMCHLPNPQSPWRTIHFPCAMSTMADLLVFGSTNSARMALFYALLSISANHLGSKIPWSMRLEKRSQDATRYSASGTPPSNSNEMCNYWLEKGSSFQDMATAQIQLCLHSQHENYDDQEVYRELLMTLLSMVTISVTSGKLNSAHIYLQHAKKMIDMYVGGRARNSSFKSSKVAALHQIYSYLYIIYTSTHVSRALPGPDQAQYGIPQALAGGEPGGFTSRILGPSLSPALHSSLDSLAQHKDDYHMFVRIYGVPRSLLTLISKVSNLAKELEEDGQTPGSSSSSNCGFQHRCEALEEQICNWQPSDEETCAVESSSAYDPQIGSHLVQAMHDALVVTFFRRVRSVNRMVLQHYVESAADHLNDQEEIKMRTGINAPALLWPWFMVASEAIREPIRQKLRMWASLARRYGGRNLEIAEQVVDEVWRRYDQKLPYASWVDVVREWDATLVLT</sequence>
<feature type="region of interest" description="Disordered" evidence="6">
    <location>
        <begin position="60"/>
        <end position="95"/>
    </location>
</feature>
<gene>
    <name evidence="8" type="ORF">A1O1_02930</name>
</gene>
<evidence type="ECO:0000256" key="2">
    <source>
        <dbReference type="ARBA" id="ARBA00023015"/>
    </source>
</evidence>
<evidence type="ECO:0000313" key="9">
    <source>
        <dbReference type="Proteomes" id="UP000019484"/>
    </source>
</evidence>
<keyword evidence="5" id="KW-0539">Nucleus</keyword>
<dbReference type="GO" id="GO:0000981">
    <property type="term" value="F:DNA-binding transcription factor activity, RNA polymerase II-specific"/>
    <property type="evidence" value="ECO:0007669"/>
    <property type="project" value="InterPro"/>
</dbReference>
<keyword evidence="2" id="KW-0805">Transcription regulation</keyword>
<feature type="compositionally biased region" description="Polar residues" evidence="6">
    <location>
        <begin position="174"/>
        <end position="183"/>
    </location>
</feature>
<proteinExistence type="predicted"/>
<dbReference type="InterPro" id="IPR021858">
    <property type="entry name" value="Fun_TF"/>
</dbReference>
<protein>
    <recommendedName>
        <fullName evidence="7">Zn(2)-C6 fungal-type domain-containing protein</fullName>
    </recommendedName>
</protein>
<dbReference type="GO" id="GO:0008270">
    <property type="term" value="F:zinc ion binding"/>
    <property type="evidence" value="ECO:0007669"/>
    <property type="project" value="InterPro"/>
</dbReference>
<dbReference type="Pfam" id="PF11951">
    <property type="entry name" value="Fungal_trans_2"/>
    <property type="match status" value="1"/>
</dbReference>
<comment type="subcellular location">
    <subcellularLocation>
        <location evidence="1">Nucleus</location>
    </subcellularLocation>
</comment>
<keyword evidence="4" id="KW-0804">Transcription</keyword>
<dbReference type="HOGENOM" id="CLU_009030_0_2_1"/>
<evidence type="ECO:0000256" key="1">
    <source>
        <dbReference type="ARBA" id="ARBA00004123"/>
    </source>
</evidence>
<dbReference type="PROSITE" id="PS00463">
    <property type="entry name" value="ZN2_CY6_FUNGAL_1"/>
    <property type="match status" value="1"/>
</dbReference>
<dbReference type="Pfam" id="PF00172">
    <property type="entry name" value="Zn_clus"/>
    <property type="match status" value="1"/>
</dbReference>
<dbReference type="PANTHER" id="PTHR37534">
    <property type="entry name" value="TRANSCRIPTIONAL ACTIVATOR PROTEIN UGA3"/>
    <property type="match status" value="1"/>
</dbReference>
<evidence type="ECO:0000256" key="3">
    <source>
        <dbReference type="ARBA" id="ARBA00023125"/>
    </source>
</evidence>
<dbReference type="InterPro" id="IPR036864">
    <property type="entry name" value="Zn2-C6_fun-type_DNA-bd_sf"/>
</dbReference>
<reference evidence="8 9" key="1">
    <citation type="submission" date="2013-03" db="EMBL/GenBank/DDBJ databases">
        <title>The Genome Sequence of Capronia coronata CBS 617.96.</title>
        <authorList>
            <consortium name="The Broad Institute Genomics Platform"/>
            <person name="Cuomo C."/>
            <person name="de Hoog S."/>
            <person name="Gorbushina A."/>
            <person name="Walker B."/>
            <person name="Young S.K."/>
            <person name="Zeng Q."/>
            <person name="Gargeya S."/>
            <person name="Fitzgerald M."/>
            <person name="Haas B."/>
            <person name="Abouelleil A."/>
            <person name="Allen A.W."/>
            <person name="Alvarado L."/>
            <person name="Arachchi H.M."/>
            <person name="Berlin A.M."/>
            <person name="Chapman S.B."/>
            <person name="Gainer-Dewar J."/>
            <person name="Goldberg J."/>
            <person name="Griggs A."/>
            <person name="Gujja S."/>
            <person name="Hansen M."/>
            <person name="Howarth C."/>
            <person name="Imamovic A."/>
            <person name="Ireland A."/>
            <person name="Larimer J."/>
            <person name="McCowan C."/>
            <person name="Murphy C."/>
            <person name="Pearson M."/>
            <person name="Poon T.W."/>
            <person name="Priest M."/>
            <person name="Roberts A."/>
            <person name="Saif S."/>
            <person name="Shea T."/>
            <person name="Sisk P."/>
            <person name="Sykes S."/>
            <person name="Wortman J."/>
            <person name="Nusbaum C."/>
            <person name="Birren B."/>
        </authorList>
    </citation>
    <scope>NUCLEOTIDE SEQUENCE [LARGE SCALE GENOMIC DNA]</scope>
    <source>
        <strain evidence="8 9">CBS 617.96</strain>
    </source>
</reference>
<evidence type="ECO:0000259" key="7">
    <source>
        <dbReference type="PROSITE" id="PS50048"/>
    </source>
</evidence>
<evidence type="ECO:0000256" key="5">
    <source>
        <dbReference type="ARBA" id="ARBA00023242"/>
    </source>
</evidence>
<dbReference type="OrthoDB" id="5089701at2759"/>
<evidence type="ECO:0000256" key="6">
    <source>
        <dbReference type="SAM" id="MobiDB-lite"/>
    </source>
</evidence>
<name>W9ZJ62_9EURO</name>
<organism evidence="8 9">
    <name type="scientific">Capronia coronata CBS 617.96</name>
    <dbReference type="NCBI Taxonomy" id="1182541"/>
    <lineage>
        <taxon>Eukaryota</taxon>
        <taxon>Fungi</taxon>
        <taxon>Dikarya</taxon>
        <taxon>Ascomycota</taxon>
        <taxon>Pezizomycotina</taxon>
        <taxon>Eurotiomycetes</taxon>
        <taxon>Chaetothyriomycetidae</taxon>
        <taxon>Chaetothyriales</taxon>
        <taxon>Herpotrichiellaceae</taxon>
        <taxon>Capronia</taxon>
    </lineage>
</organism>
<dbReference type="EMBL" id="AMWN01000002">
    <property type="protein sequence ID" value="EXJ94534.1"/>
    <property type="molecule type" value="Genomic_DNA"/>
</dbReference>
<dbReference type="SUPFAM" id="SSF57701">
    <property type="entry name" value="Zn2/Cys6 DNA-binding domain"/>
    <property type="match status" value="1"/>
</dbReference>
<evidence type="ECO:0000256" key="4">
    <source>
        <dbReference type="ARBA" id="ARBA00023163"/>
    </source>
</evidence>